<dbReference type="AlphaFoldDB" id="A0A392P2R8"/>
<accession>A0A392P2R8</accession>
<reference evidence="1 2" key="1">
    <citation type="journal article" date="2018" name="Front. Plant Sci.">
        <title>Red Clover (Trifolium pratense) and Zigzag Clover (T. medium) - A Picture of Genomic Similarities and Differences.</title>
        <authorList>
            <person name="Dluhosova J."/>
            <person name="Istvanek J."/>
            <person name="Nedelnik J."/>
            <person name="Repkova J."/>
        </authorList>
    </citation>
    <scope>NUCLEOTIDE SEQUENCE [LARGE SCALE GENOMIC DNA]</scope>
    <source>
        <strain evidence="2">cv. 10/8</strain>
        <tissue evidence="1">Leaf</tissue>
    </source>
</reference>
<name>A0A392P2R8_9FABA</name>
<feature type="non-terminal residue" evidence="1">
    <location>
        <position position="68"/>
    </location>
</feature>
<evidence type="ECO:0000313" key="2">
    <source>
        <dbReference type="Proteomes" id="UP000265520"/>
    </source>
</evidence>
<sequence length="68" mass="7942">MPMISKCNDIKVMSPFRSTYQQSHRHPLGPEQVCNFAAKREWNKEAKGICRYQLETRATRDSDLLSEL</sequence>
<dbReference type="Proteomes" id="UP000265520">
    <property type="component" value="Unassembled WGS sequence"/>
</dbReference>
<comment type="caution">
    <text evidence="1">The sequence shown here is derived from an EMBL/GenBank/DDBJ whole genome shotgun (WGS) entry which is preliminary data.</text>
</comment>
<protein>
    <submittedName>
        <fullName evidence="1">Uncharacterized protein</fullName>
    </submittedName>
</protein>
<evidence type="ECO:0000313" key="1">
    <source>
        <dbReference type="EMBL" id="MCI05646.1"/>
    </source>
</evidence>
<proteinExistence type="predicted"/>
<dbReference type="EMBL" id="LXQA010059295">
    <property type="protein sequence ID" value="MCI05646.1"/>
    <property type="molecule type" value="Genomic_DNA"/>
</dbReference>
<organism evidence="1 2">
    <name type="scientific">Trifolium medium</name>
    <dbReference type="NCBI Taxonomy" id="97028"/>
    <lineage>
        <taxon>Eukaryota</taxon>
        <taxon>Viridiplantae</taxon>
        <taxon>Streptophyta</taxon>
        <taxon>Embryophyta</taxon>
        <taxon>Tracheophyta</taxon>
        <taxon>Spermatophyta</taxon>
        <taxon>Magnoliopsida</taxon>
        <taxon>eudicotyledons</taxon>
        <taxon>Gunneridae</taxon>
        <taxon>Pentapetalae</taxon>
        <taxon>rosids</taxon>
        <taxon>fabids</taxon>
        <taxon>Fabales</taxon>
        <taxon>Fabaceae</taxon>
        <taxon>Papilionoideae</taxon>
        <taxon>50 kb inversion clade</taxon>
        <taxon>NPAAA clade</taxon>
        <taxon>Hologalegina</taxon>
        <taxon>IRL clade</taxon>
        <taxon>Trifolieae</taxon>
        <taxon>Trifolium</taxon>
    </lineage>
</organism>
<keyword evidence="2" id="KW-1185">Reference proteome</keyword>